<dbReference type="InterPro" id="IPR013321">
    <property type="entry name" value="Arc_rbn_hlx_hlx"/>
</dbReference>
<gene>
    <name evidence="1" type="ORF">COU00_00735</name>
</gene>
<reference evidence="2" key="1">
    <citation type="submission" date="2017-09" db="EMBL/GenBank/DDBJ databases">
        <title>Depth-based differentiation of microbial function through sediment-hosted aquifers and enrichment of novel symbionts in the deep terrestrial subsurface.</title>
        <authorList>
            <person name="Probst A.J."/>
            <person name="Ladd B."/>
            <person name="Jarett J.K."/>
            <person name="Geller-Mcgrath D.E."/>
            <person name="Sieber C.M.K."/>
            <person name="Emerson J.B."/>
            <person name="Anantharaman K."/>
            <person name="Thomas B.C."/>
            <person name="Malmstrom R."/>
            <person name="Stieglmeier M."/>
            <person name="Klingl A."/>
            <person name="Woyke T."/>
            <person name="Ryan C.M."/>
            <person name="Banfield J.F."/>
        </authorList>
    </citation>
    <scope>NUCLEOTIDE SEQUENCE [LARGE SCALE GENOMIC DNA]</scope>
</reference>
<dbReference type="Gene3D" id="1.10.1220.10">
    <property type="entry name" value="Met repressor-like"/>
    <property type="match status" value="1"/>
</dbReference>
<dbReference type="Pfam" id="PF04221">
    <property type="entry name" value="RelB"/>
    <property type="match status" value="1"/>
</dbReference>
<evidence type="ECO:0000313" key="2">
    <source>
        <dbReference type="Proteomes" id="UP000229335"/>
    </source>
</evidence>
<dbReference type="AlphaFoldDB" id="A0A2M6WMU1"/>
<dbReference type="InterPro" id="IPR007337">
    <property type="entry name" value="RelB/DinJ"/>
</dbReference>
<dbReference type="GO" id="GO:0006355">
    <property type="term" value="P:regulation of DNA-templated transcription"/>
    <property type="evidence" value="ECO:0007669"/>
    <property type="project" value="InterPro"/>
</dbReference>
<accession>A0A2M6WMU1</accession>
<organism evidence="1 2">
    <name type="scientific">Candidatus Falkowbacteria bacterium CG10_big_fil_rev_8_21_14_0_10_43_11</name>
    <dbReference type="NCBI Taxonomy" id="1974568"/>
    <lineage>
        <taxon>Bacteria</taxon>
        <taxon>Candidatus Falkowiibacteriota</taxon>
    </lineage>
</organism>
<protein>
    <recommendedName>
        <fullName evidence="3">Type II toxin-antitoxin system antitoxin, RelB/DinJ family</fullName>
    </recommendedName>
</protein>
<evidence type="ECO:0008006" key="3">
    <source>
        <dbReference type="Google" id="ProtNLM"/>
    </source>
</evidence>
<dbReference type="EMBL" id="PFAS01000007">
    <property type="protein sequence ID" value="PIT94120.1"/>
    <property type="molecule type" value="Genomic_DNA"/>
</dbReference>
<proteinExistence type="predicted"/>
<name>A0A2M6WMU1_9BACT</name>
<sequence>MQSIQVNFRIPTELKTQAQKKAEYLGLNLSEIMKIFLEKFTKEDVFKIQVRHDVEWEKIFDQGIRSYFLSAKGGKTTQAINQAIAEVLWTKKVLKK</sequence>
<comment type="caution">
    <text evidence="1">The sequence shown here is derived from an EMBL/GenBank/DDBJ whole genome shotgun (WGS) entry which is preliminary data.</text>
</comment>
<evidence type="ECO:0000313" key="1">
    <source>
        <dbReference type="EMBL" id="PIT94120.1"/>
    </source>
</evidence>
<dbReference type="Proteomes" id="UP000229335">
    <property type="component" value="Unassembled WGS sequence"/>
</dbReference>